<keyword evidence="3" id="KW-1185">Reference proteome</keyword>
<comment type="caution">
    <text evidence="2">The sequence shown here is derived from an EMBL/GenBank/DDBJ whole genome shotgun (WGS) entry which is preliminary data.</text>
</comment>
<protein>
    <submittedName>
        <fullName evidence="2">Uncharacterized protein</fullName>
    </submittedName>
</protein>
<evidence type="ECO:0000313" key="2">
    <source>
        <dbReference type="EMBL" id="GAA3206790.1"/>
    </source>
</evidence>
<proteinExistence type="predicted"/>
<evidence type="ECO:0000256" key="1">
    <source>
        <dbReference type="SAM" id="MobiDB-lite"/>
    </source>
</evidence>
<dbReference type="Proteomes" id="UP001501237">
    <property type="component" value="Unassembled WGS sequence"/>
</dbReference>
<feature type="region of interest" description="Disordered" evidence="1">
    <location>
        <begin position="1"/>
        <end position="50"/>
    </location>
</feature>
<organism evidence="2 3">
    <name type="scientific">Actinocorallia longicatena</name>
    <dbReference type="NCBI Taxonomy" id="111803"/>
    <lineage>
        <taxon>Bacteria</taxon>
        <taxon>Bacillati</taxon>
        <taxon>Actinomycetota</taxon>
        <taxon>Actinomycetes</taxon>
        <taxon>Streptosporangiales</taxon>
        <taxon>Thermomonosporaceae</taxon>
        <taxon>Actinocorallia</taxon>
    </lineage>
</organism>
<dbReference type="EMBL" id="BAAAUV010000005">
    <property type="protein sequence ID" value="GAA3206790.1"/>
    <property type="molecule type" value="Genomic_DNA"/>
</dbReference>
<feature type="compositionally biased region" description="Basic and acidic residues" evidence="1">
    <location>
        <begin position="1"/>
        <end position="10"/>
    </location>
</feature>
<accession>A0ABP6Q6R7</accession>
<evidence type="ECO:0000313" key="3">
    <source>
        <dbReference type="Proteomes" id="UP001501237"/>
    </source>
</evidence>
<gene>
    <name evidence="2" type="ORF">GCM10010468_22460</name>
</gene>
<reference evidence="3" key="1">
    <citation type="journal article" date="2019" name="Int. J. Syst. Evol. Microbiol.">
        <title>The Global Catalogue of Microorganisms (GCM) 10K type strain sequencing project: providing services to taxonomists for standard genome sequencing and annotation.</title>
        <authorList>
            <consortium name="The Broad Institute Genomics Platform"/>
            <consortium name="The Broad Institute Genome Sequencing Center for Infectious Disease"/>
            <person name="Wu L."/>
            <person name="Ma J."/>
        </authorList>
    </citation>
    <scope>NUCLEOTIDE SEQUENCE [LARGE SCALE GENOMIC DNA]</scope>
    <source>
        <strain evidence="3">JCM 9377</strain>
    </source>
</reference>
<sequence length="50" mass="5567">MSMRRVDRTGPRPVPADTPPEEERRPARWVSLEAEPPSQGPDRANGEIDG</sequence>
<name>A0ABP6Q6R7_9ACTN</name>